<dbReference type="Gene3D" id="3.40.190.10">
    <property type="entry name" value="Periplasmic binding protein-like II"/>
    <property type="match status" value="2"/>
</dbReference>
<feature type="domain" description="HTH lysR-type" evidence="5">
    <location>
        <begin position="1"/>
        <end position="58"/>
    </location>
</feature>
<dbReference type="FunFam" id="1.10.10.10:FF:000001">
    <property type="entry name" value="LysR family transcriptional regulator"/>
    <property type="match status" value="1"/>
</dbReference>
<dbReference type="Pfam" id="PF03466">
    <property type="entry name" value="LysR_substrate"/>
    <property type="match status" value="1"/>
</dbReference>
<protein>
    <submittedName>
        <fullName evidence="6">LysR family transcriptional regulator</fullName>
    </submittedName>
</protein>
<dbReference type="PRINTS" id="PR00039">
    <property type="entry name" value="HTHLYSR"/>
</dbReference>
<dbReference type="PANTHER" id="PTHR30579">
    <property type="entry name" value="TRANSCRIPTIONAL REGULATOR"/>
    <property type="match status" value="1"/>
</dbReference>
<dbReference type="InterPro" id="IPR050176">
    <property type="entry name" value="LTTR"/>
</dbReference>
<keyword evidence="2" id="KW-0805">Transcription regulation</keyword>
<dbReference type="GO" id="GO:0003677">
    <property type="term" value="F:DNA binding"/>
    <property type="evidence" value="ECO:0007669"/>
    <property type="project" value="UniProtKB-KW"/>
</dbReference>
<reference evidence="6 7" key="1">
    <citation type="submission" date="2019-01" db="EMBL/GenBank/DDBJ databases">
        <authorList>
            <person name="Chen W.-M."/>
        </authorList>
    </citation>
    <scope>NUCLEOTIDE SEQUENCE [LARGE SCALE GENOMIC DNA]</scope>
    <source>
        <strain evidence="6 7">HPM-16</strain>
    </source>
</reference>
<evidence type="ECO:0000256" key="4">
    <source>
        <dbReference type="ARBA" id="ARBA00023163"/>
    </source>
</evidence>
<keyword evidence="7" id="KW-1185">Reference proteome</keyword>
<dbReference type="RefSeq" id="WP_127694179.1">
    <property type="nucleotide sequence ID" value="NZ_SACQ01000004.1"/>
</dbReference>
<evidence type="ECO:0000313" key="7">
    <source>
        <dbReference type="Proteomes" id="UP000282818"/>
    </source>
</evidence>
<accession>A0A437Q8H2</accession>
<evidence type="ECO:0000256" key="3">
    <source>
        <dbReference type="ARBA" id="ARBA00023125"/>
    </source>
</evidence>
<organism evidence="6 7">
    <name type="scientific">Neptunomonas marina</name>
    <dbReference type="NCBI Taxonomy" id="1815562"/>
    <lineage>
        <taxon>Bacteria</taxon>
        <taxon>Pseudomonadati</taxon>
        <taxon>Pseudomonadota</taxon>
        <taxon>Gammaproteobacteria</taxon>
        <taxon>Oceanospirillales</taxon>
        <taxon>Oceanospirillaceae</taxon>
        <taxon>Neptunomonas</taxon>
    </lineage>
</organism>
<name>A0A437Q8H2_9GAMM</name>
<proteinExistence type="inferred from homology"/>
<keyword evidence="4" id="KW-0804">Transcription</keyword>
<dbReference type="InterPro" id="IPR000847">
    <property type="entry name" value="LysR_HTH_N"/>
</dbReference>
<evidence type="ECO:0000256" key="2">
    <source>
        <dbReference type="ARBA" id="ARBA00023015"/>
    </source>
</evidence>
<comment type="caution">
    <text evidence="6">The sequence shown here is derived from an EMBL/GenBank/DDBJ whole genome shotgun (WGS) entry which is preliminary data.</text>
</comment>
<dbReference type="Proteomes" id="UP000282818">
    <property type="component" value="Unassembled WGS sequence"/>
</dbReference>
<dbReference type="InterPro" id="IPR036390">
    <property type="entry name" value="WH_DNA-bd_sf"/>
</dbReference>
<dbReference type="InterPro" id="IPR005119">
    <property type="entry name" value="LysR_subst-bd"/>
</dbReference>
<evidence type="ECO:0000259" key="5">
    <source>
        <dbReference type="PROSITE" id="PS50931"/>
    </source>
</evidence>
<dbReference type="SUPFAM" id="SSF46785">
    <property type="entry name" value="Winged helix' DNA-binding domain"/>
    <property type="match status" value="1"/>
</dbReference>
<dbReference type="Gene3D" id="1.10.10.10">
    <property type="entry name" value="Winged helix-like DNA-binding domain superfamily/Winged helix DNA-binding domain"/>
    <property type="match status" value="1"/>
</dbReference>
<evidence type="ECO:0000256" key="1">
    <source>
        <dbReference type="ARBA" id="ARBA00009437"/>
    </source>
</evidence>
<dbReference type="AlphaFoldDB" id="A0A437Q8H2"/>
<keyword evidence="3" id="KW-0238">DNA-binding</keyword>
<dbReference type="GO" id="GO:0003700">
    <property type="term" value="F:DNA-binding transcription factor activity"/>
    <property type="evidence" value="ECO:0007669"/>
    <property type="project" value="InterPro"/>
</dbReference>
<dbReference type="Pfam" id="PF00126">
    <property type="entry name" value="HTH_1"/>
    <property type="match status" value="1"/>
</dbReference>
<dbReference type="EMBL" id="SACQ01000004">
    <property type="protein sequence ID" value="RVU30643.1"/>
    <property type="molecule type" value="Genomic_DNA"/>
</dbReference>
<dbReference type="SUPFAM" id="SSF53850">
    <property type="entry name" value="Periplasmic binding protein-like II"/>
    <property type="match status" value="1"/>
</dbReference>
<evidence type="ECO:0000313" key="6">
    <source>
        <dbReference type="EMBL" id="RVU30643.1"/>
    </source>
</evidence>
<gene>
    <name evidence="6" type="ORF">EOE65_10025</name>
</gene>
<dbReference type="PANTHER" id="PTHR30579:SF7">
    <property type="entry name" value="HTH-TYPE TRANSCRIPTIONAL REGULATOR LRHA-RELATED"/>
    <property type="match status" value="1"/>
</dbReference>
<comment type="similarity">
    <text evidence="1">Belongs to the LysR transcriptional regulatory family.</text>
</comment>
<dbReference type="PROSITE" id="PS50931">
    <property type="entry name" value="HTH_LYSR"/>
    <property type="match status" value="1"/>
</dbReference>
<dbReference type="InterPro" id="IPR036388">
    <property type="entry name" value="WH-like_DNA-bd_sf"/>
</dbReference>
<sequence length="294" mass="32387">MDIEALRSFLAFVDTGSFTRAAKQLHRTQGAISMQMKRLEEEAGKSLFIKEGRQLALTEHGRKLVSYARRIVAMHDDALGDLQRGHEHPPIIIASPDDYAESVLPKVMAQLVARHPTQTFKLLCDNSTNLRRMLDNGEIHAAILTRAPEHDEGYLLHHERGVWVHGGHAELFDREVLPLALYEAQCKFHTTAIDGLEKALRPYHLLAASSSATAIKALLREGLAVSAMAVSSLSPDMFIVERPELPELPAVDIVLALSSLTHPLLSASEVASVAKVVLQQQTLEAQQVVIQQAV</sequence>